<dbReference type="AlphaFoldDB" id="A0A5C5UYX9"/>
<proteinExistence type="predicted"/>
<gene>
    <name evidence="1" type="ORF">Enr8_42100</name>
</gene>
<comment type="caution">
    <text evidence="1">The sequence shown here is derived from an EMBL/GenBank/DDBJ whole genome shotgun (WGS) entry which is preliminary data.</text>
</comment>
<dbReference type="OrthoDB" id="1550410at2"/>
<evidence type="ECO:0000313" key="2">
    <source>
        <dbReference type="Proteomes" id="UP000318878"/>
    </source>
</evidence>
<sequence length="229" mass="26029">MTMKPLINPYTILIDSAEQAPFSFQGMTADSNRGYRPIVINWGQNLRRECLGRYPDSRGDYSVEGLEQLVGVERKSMEDIQGTILGFEKTDRGVVVDTGRRERFEQELSNLAALPFACVIVEANLDAVVTNVPEWGSKPPEVNGKILFRSILSFQNTYRVPWFFCGCRRLAEITAFRFLDRAVRKIKEQQARERKAARMARNVSAGIQSAIEIQEEIPFYHTPPARKPA</sequence>
<name>A0A5C5UYX9_9BACT</name>
<keyword evidence="2" id="KW-1185">Reference proteome</keyword>
<organism evidence="1 2">
    <name type="scientific">Blastopirellula retiformator</name>
    <dbReference type="NCBI Taxonomy" id="2527970"/>
    <lineage>
        <taxon>Bacteria</taxon>
        <taxon>Pseudomonadati</taxon>
        <taxon>Planctomycetota</taxon>
        <taxon>Planctomycetia</taxon>
        <taxon>Pirellulales</taxon>
        <taxon>Pirellulaceae</taxon>
        <taxon>Blastopirellula</taxon>
    </lineage>
</organism>
<dbReference type="EMBL" id="SJPF01000005">
    <property type="protein sequence ID" value="TWT30687.1"/>
    <property type="molecule type" value="Genomic_DNA"/>
</dbReference>
<evidence type="ECO:0000313" key="1">
    <source>
        <dbReference type="EMBL" id="TWT30687.1"/>
    </source>
</evidence>
<evidence type="ECO:0008006" key="3">
    <source>
        <dbReference type="Google" id="ProtNLM"/>
    </source>
</evidence>
<accession>A0A5C5UYX9</accession>
<dbReference type="Proteomes" id="UP000318878">
    <property type="component" value="Unassembled WGS sequence"/>
</dbReference>
<protein>
    <recommendedName>
        <fullName evidence="3">ERCC4 domain-containing protein</fullName>
    </recommendedName>
</protein>
<reference evidence="1 2" key="1">
    <citation type="submission" date="2019-02" db="EMBL/GenBank/DDBJ databases">
        <title>Deep-cultivation of Planctomycetes and their phenomic and genomic characterization uncovers novel biology.</title>
        <authorList>
            <person name="Wiegand S."/>
            <person name="Jogler M."/>
            <person name="Boedeker C."/>
            <person name="Pinto D."/>
            <person name="Vollmers J."/>
            <person name="Rivas-Marin E."/>
            <person name="Kohn T."/>
            <person name="Peeters S.H."/>
            <person name="Heuer A."/>
            <person name="Rast P."/>
            <person name="Oberbeckmann S."/>
            <person name="Bunk B."/>
            <person name="Jeske O."/>
            <person name="Meyerdierks A."/>
            <person name="Storesund J.E."/>
            <person name="Kallscheuer N."/>
            <person name="Luecker S."/>
            <person name="Lage O.M."/>
            <person name="Pohl T."/>
            <person name="Merkel B.J."/>
            <person name="Hornburger P."/>
            <person name="Mueller R.-W."/>
            <person name="Bruemmer F."/>
            <person name="Labrenz M."/>
            <person name="Spormann A.M."/>
            <person name="Op Den Camp H."/>
            <person name="Overmann J."/>
            <person name="Amann R."/>
            <person name="Jetten M.S.M."/>
            <person name="Mascher T."/>
            <person name="Medema M.H."/>
            <person name="Devos D.P."/>
            <person name="Kaster A.-K."/>
            <person name="Ovreas L."/>
            <person name="Rohde M."/>
            <person name="Galperin M.Y."/>
            <person name="Jogler C."/>
        </authorList>
    </citation>
    <scope>NUCLEOTIDE SEQUENCE [LARGE SCALE GENOMIC DNA]</scope>
    <source>
        <strain evidence="1 2">Enr8</strain>
    </source>
</reference>
<dbReference type="RefSeq" id="WP_146435339.1">
    <property type="nucleotide sequence ID" value="NZ_SJPF01000005.1"/>
</dbReference>